<evidence type="ECO:0000313" key="17">
    <source>
        <dbReference type="EMBL" id="ROQ21296.1"/>
    </source>
</evidence>
<dbReference type="OrthoDB" id="9770937at2"/>
<evidence type="ECO:0000256" key="11">
    <source>
        <dbReference type="ARBA" id="ARBA00023014"/>
    </source>
</evidence>
<dbReference type="AlphaFoldDB" id="A0A3N1P9A0"/>
<evidence type="ECO:0000256" key="7">
    <source>
        <dbReference type="ARBA" id="ARBA00022691"/>
    </source>
</evidence>
<gene>
    <name evidence="17" type="ORF">EDC38_1919</name>
</gene>
<dbReference type="GO" id="GO:0051539">
    <property type="term" value="F:4 iron, 4 sulfur cluster binding"/>
    <property type="evidence" value="ECO:0007669"/>
    <property type="project" value="UniProtKB-KW"/>
</dbReference>
<comment type="caution">
    <text evidence="17">The sequence shown here is derived from an EMBL/GenBank/DDBJ whole genome shotgun (WGS) entry which is preliminary data.</text>
</comment>
<feature type="binding site" evidence="14">
    <location>
        <position position="132"/>
    </location>
    <ligand>
        <name>[4Fe-4S] cluster</name>
        <dbReference type="ChEBI" id="CHEBI:49883"/>
        <note>4Fe-4S-S-AdoMet</note>
    </ligand>
</feature>
<evidence type="ECO:0000256" key="1">
    <source>
        <dbReference type="ARBA" id="ARBA00001352"/>
    </source>
</evidence>
<accession>A0A3N1P9A0</accession>
<reference evidence="17 18" key="1">
    <citation type="submission" date="2018-11" db="EMBL/GenBank/DDBJ databases">
        <title>Genomic Encyclopedia of Type Strains, Phase IV (KMG-IV): sequencing the most valuable type-strain genomes for metagenomic binning, comparative biology and taxonomic classification.</title>
        <authorList>
            <person name="Goeker M."/>
        </authorList>
    </citation>
    <scope>NUCLEOTIDE SEQUENCE [LARGE SCALE GENOMIC DNA]</scope>
    <source>
        <strain evidence="17 18">DSM 16974</strain>
    </source>
</reference>
<keyword evidence="10" id="KW-0408">Iron</keyword>
<evidence type="ECO:0000256" key="4">
    <source>
        <dbReference type="ARBA" id="ARBA00008703"/>
    </source>
</evidence>
<dbReference type="InterPro" id="IPR013785">
    <property type="entry name" value="Aldolase_TIM"/>
</dbReference>
<dbReference type="PIRSF" id="PIRSF004911">
    <property type="entry name" value="DUF160"/>
    <property type="match status" value="1"/>
</dbReference>
<dbReference type="Proteomes" id="UP000273643">
    <property type="component" value="Unassembled WGS sequence"/>
</dbReference>
<evidence type="ECO:0000256" key="9">
    <source>
        <dbReference type="ARBA" id="ARBA00022898"/>
    </source>
</evidence>
<dbReference type="CDD" id="cd01335">
    <property type="entry name" value="Radical_SAM"/>
    <property type="match status" value="1"/>
</dbReference>
<organism evidence="17 18">
    <name type="scientific">Marinimicrobium koreense</name>
    <dbReference type="NCBI Taxonomy" id="306545"/>
    <lineage>
        <taxon>Bacteria</taxon>
        <taxon>Pseudomonadati</taxon>
        <taxon>Pseudomonadota</taxon>
        <taxon>Gammaproteobacteria</taxon>
        <taxon>Cellvibrionales</taxon>
        <taxon>Cellvibrionaceae</taxon>
        <taxon>Marinimicrobium</taxon>
    </lineage>
</organism>
<keyword evidence="11 14" id="KW-0411">Iron-sulfur</keyword>
<dbReference type="Gene3D" id="3.20.20.70">
    <property type="entry name" value="Aldolase class I"/>
    <property type="match status" value="1"/>
</dbReference>
<dbReference type="SFLD" id="SFLDS00029">
    <property type="entry name" value="Radical_SAM"/>
    <property type="match status" value="1"/>
</dbReference>
<feature type="domain" description="Radical SAM core" evidence="16">
    <location>
        <begin position="111"/>
        <end position="326"/>
    </location>
</feature>
<dbReference type="SFLD" id="SFLDG01070">
    <property type="entry name" value="PLP-dependent"/>
    <property type="match status" value="1"/>
</dbReference>
<dbReference type="SUPFAM" id="SSF102114">
    <property type="entry name" value="Radical SAM enzymes"/>
    <property type="match status" value="1"/>
</dbReference>
<dbReference type="InterPro" id="IPR007197">
    <property type="entry name" value="rSAM"/>
</dbReference>
<evidence type="ECO:0000256" key="3">
    <source>
        <dbReference type="ARBA" id="ARBA00001966"/>
    </source>
</evidence>
<evidence type="ECO:0000256" key="5">
    <source>
        <dbReference type="ARBA" id="ARBA00022363"/>
    </source>
</evidence>
<keyword evidence="6 14" id="KW-0004">4Fe-4S</keyword>
<dbReference type="SFLD" id="SFLDF00314">
    <property type="entry name" value="L-lysine_2_3-aminomutase_(yjeK"/>
    <property type="match status" value="1"/>
</dbReference>
<dbReference type="PANTHER" id="PTHR30538:SF1">
    <property type="entry name" value="L-LYSINE 2,3-AMINOMUTASE"/>
    <property type="match status" value="1"/>
</dbReference>
<evidence type="ECO:0000259" key="16">
    <source>
        <dbReference type="PROSITE" id="PS51918"/>
    </source>
</evidence>
<sequence>MIHRTAATWQAPAGKSTPRWQNELADLIRSPKELITLLELDPAQLPAALAASQDFALRVPRAFVERMRKGDPDDPLLRQVLPLGEELQAAPGYSQDPLGEADANPHPGLIHKYHGRVLLIVSGGCAINCRYCFRRHFPYADNNPGRARWQEALDYIAADPSITEVIYSGGDPLNAPDRQLAWLTERVAAIPHVKRLRVHSRLPIVLPNRIDDDCLDWLTGHGLQTTLVIHSNHPRELDDSVGAALGRLRRAGITLLNQAVLLRGINDQASTLAALSEGLFDRGVLPYYLHLLDPVAGAHHFDVPEAEARALMDHLRARLPGYLVPRLVREIAGEPNKTPIA</sequence>
<evidence type="ECO:0000256" key="15">
    <source>
        <dbReference type="PIRSR" id="PIRSR603739-50"/>
    </source>
</evidence>
<dbReference type="InterPro" id="IPR022462">
    <property type="entry name" value="EpmB"/>
</dbReference>
<feature type="binding site" evidence="14">
    <location>
        <position position="125"/>
    </location>
    <ligand>
        <name>[4Fe-4S] cluster</name>
        <dbReference type="ChEBI" id="CHEBI:49883"/>
        <note>4Fe-4S-S-AdoMet</note>
    </ligand>
</feature>
<evidence type="ECO:0000256" key="14">
    <source>
        <dbReference type="PIRSR" id="PIRSR004911-1"/>
    </source>
</evidence>
<evidence type="ECO:0000256" key="2">
    <source>
        <dbReference type="ARBA" id="ARBA00001933"/>
    </source>
</evidence>
<evidence type="ECO:0000256" key="8">
    <source>
        <dbReference type="ARBA" id="ARBA00022723"/>
    </source>
</evidence>
<dbReference type="Pfam" id="PF04055">
    <property type="entry name" value="Radical_SAM"/>
    <property type="match status" value="1"/>
</dbReference>
<feature type="binding site" evidence="14">
    <location>
        <position position="129"/>
    </location>
    <ligand>
        <name>[4Fe-4S] cluster</name>
        <dbReference type="ChEBI" id="CHEBI:49883"/>
        <note>4Fe-4S-S-AdoMet</note>
    </ligand>
</feature>
<name>A0A3N1P9A0_9GAMM</name>
<evidence type="ECO:0000256" key="6">
    <source>
        <dbReference type="ARBA" id="ARBA00022485"/>
    </source>
</evidence>
<dbReference type="NCBIfam" id="TIGR00238">
    <property type="entry name" value="KamA family radical SAM protein"/>
    <property type="match status" value="1"/>
</dbReference>
<comment type="catalytic activity">
    <reaction evidence="1">
        <text>L-lysine = D-beta-lysine</text>
        <dbReference type="Rhea" id="RHEA:44148"/>
        <dbReference type="ChEBI" id="CHEBI:32551"/>
        <dbReference type="ChEBI" id="CHEBI:84138"/>
    </reaction>
</comment>
<evidence type="ECO:0000313" key="18">
    <source>
        <dbReference type="Proteomes" id="UP000273643"/>
    </source>
</evidence>
<evidence type="ECO:0000256" key="12">
    <source>
        <dbReference type="ARBA" id="ARBA00023235"/>
    </source>
</evidence>
<comment type="similarity">
    <text evidence="4">Belongs to the radical SAM superfamily. KamA family.</text>
</comment>
<dbReference type="InterPro" id="IPR003739">
    <property type="entry name" value="Lys_aminomutase/Glu_NH3_mut"/>
</dbReference>
<dbReference type="InterPro" id="IPR058240">
    <property type="entry name" value="rSAM_sf"/>
</dbReference>
<protein>
    <recommendedName>
        <fullName evidence="5">L-lysine 2,3-aminomutase</fullName>
    </recommendedName>
    <alternativeName>
        <fullName evidence="13">EF-P post-translational modification enzyme B</fullName>
    </alternativeName>
</protein>
<comment type="cofactor">
    <cofactor evidence="2 15">
        <name>pyridoxal 5'-phosphate</name>
        <dbReference type="ChEBI" id="CHEBI:597326"/>
    </cofactor>
</comment>
<dbReference type="NCBIfam" id="TIGR03821">
    <property type="entry name" value="EFP_modif_epmB"/>
    <property type="match status" value="1"/>
</dbReference>
<dbReference type="PANTHER" id="PTHR30538">
    <property type="entry name" value="LYSINE 2,3-AMINOMUTASE-RELATED"/>
    <property type="match status" value="1"/>
</dbReference>
<keyword evidence="18" id="KW-1185">Reference proteome</keyword>
<dbReference type="GO" id="GO:0046872">
    <property type="term" value="F:metal ion binding"/>
    <property type="evidence" value="ECO:0007669"/>
    <property type="project" value="UniProtKB-KW"/>
</dbReference>
<keyword evidence="7" id="KW-0949">S-adenosyl-L-methionine</keyword>
<keyword evidence="8 14" id="KW-0479">Metal-binding</keyword>
<keyword evidence="9 15" id="KW-0663">Pyridoxal phosphate</keyword>
<comment type="cofactor">
    <cofactor evidence="3">
        <name>[4Fe-4S] cluster</name>
        <dbReference type="ChEBI" id="CHEBI:49883"/>
    </cofactor>
</comment>
<feature type="modified residue" description="N6-(pyridoxal phosphate)lysine" evidence="15">
    <location>
        <position position="337"/>
    </location>
</feature>
<proteinExistence type="inferred from homology"/>
<dbReference type="RefSeq" id="WP_123638309.1">
    <property type="nucleotide sequence ID" value="NZ_RJUK01000001.1"/>
</dbReference>
<evidence type="ECO:0000256" key="10">
    <source>
        <dbReference type="ARBA" id="ARBA00023004"/>
    </source>
</evidence>
<dbReference type="GO" id="GO:0016853">
    <property type="term" value="F:isomerase activity"/>
    <property type="evidence" value="ECO:0007669"/>
    <property type="project" value="UniProtKB-KW"/>
</dbReference>
<evidence type="ECO:0000256" key="13">
    <source>
        <dbReference type="ARBA" id="ARBA00030756"/>
    </source>
</evidence>
<dbReference type="EMBL" id="RJUK01000001">
    <property type="protein sequence ID" value="ROQ21296.1"/>
    <property type="molecule type" value="Genomic_DNA"/>
</dbReference>
<keyword evidence="12" id="KW-0413">Isomerase</keyword>
<dbReference type="PROSITE" id="PS51918">
    <property type="entry name" value="RADICAL_SAM"/>
    <property type="match status" value="1"/>
</dbReference>